<evidence type="ECO:0000313" key="3">
    <source>
        <dbReference type="Proteomes" id="UP000000644"/>
    </source>
</evidence>
<organism evidence="2 3">
    <name type="scientific">Polaromonas naphthalenivorans (strain CJ2)</name>
    <dbReference type="NCBI Taxonomy" id="365044"/>
    <lineage>
        <taxon>Bacteria</taxon>
        <taxon>Pseudomonadati</taxon>
        <taxon>Pseudomonadota</taxon>
        <taxon>Betaproteobacteria</taxon>
        <taxon>Burkholderiales</taxon>
        <taxon>Comamonadaceae</taxon>
        <taxon>Polaromonas</taxon>
    </lineage>
</organism>
<protein>
    <recommendedName>
        <fullName evidence="1">MAE-28990/MAE-18760-like HEPN domain-containing protein</fullName>
    </recommendedName>
</protein>
<dbReference type="RefSeq" id="WP_011798588.1">
    <property type="nucleotide sequence ID" value="NC_008762.1"/>
</dbReference>
<dbReference type="HOGENOM" id="CLU_100975_0_0_4"/>
<dbReference type="OrthoDB" id="571721at2"/>
<dbReference type="Pfam" id="PF18737">
    <property type="entry name" value="HEPN_MAE_28990"/>
    <property type="match status" value="1"/>
</dbReference>
<dbReference type="InterPro" id="IPR040788">
    <property type="entry name" value="HEPN_MAE_28990"/>
</dbReference>
<gene>
    <name evidence="2" type="ordered locus">Pnap_4974</name>
</gene>
<dbReference type="EMBL" id="CP000535">
    <property type="protein sequence ID" value="ABM40222.1"/>
    <property type="molecule type" value="Genomic_DNA"/>
</dbReference>
<sequence length="250" mass="27731">MPAALSRSLLNARATEVRAYLAFLQAALERGAELNARSLAAPLELDIELTHTLKANTYLLLYNVVEATMTQLIGDIHRTVKQSGAVLDELHPQMYLHILRRFQNVKIDIPETTALVPSGTAIIDHWLNDYETRAKAYSNYLLSGNVDSKRIREIGRNYGFASLEKGQDAHLSHASLLTTKTHRNMLAHGEVSFRDCGQLLAYADVDRDTNGLLNCLVSVVDHVDNYLKRGLYLRANVPPPVTPAPPPPLA</sequence>
<keyword evidence="3" id="KW-1185">Reference proteome</keyword>
<dbReference type="AlphaFoldDB" id="A1VX44"/>
<proteinExistence type="predicted"/>
<feature type="domain" description="MAE-28990/MAE-18760-like HEPN" evidence="1">
    <location>
        <begin position="10"/>
        <end position="229"/>
    </location>
</feature>
<dbReference type="KEGG" id="pna:Pnap_4974"/>
<name>A1VX44_POLNA</name>
<accession>A1VX44</accession>
<geneLocation type="plasmid" evidence="2 3">
    <name>pPNAP06</name>
</geneLocation>
<dbReference type="Proteomes" id="UP000000644">
    <property type="component" value="Plasmid pPNAP06"/>
</dbReference>
<evidence type="ECO:0000259" key="1">
    <source>
        <dbReference type="Pfam" id="PF18737"/>
    </source>
</evidence>
<keyword evidence="2" id="KW-0614">Plasmid</keyword>
<evidence type="ECO:0000313" key="2">
    <source>
        <dbReference type="EMBL" id="ABM40222.1"/>
    </source>
</evidence>
<dbReference type="REBASE" id="23106">
    <property type="entry name" value="PnaORF4973P"/>
</dbReference>
<reference evidence="3" key="1">
    <citation type="journal article" date="2009" name="Environ. Microbiol.">
        <title>The genome of Polaromonas naphthalenivorans strain CJ2, isolated from coal tar-contaminated sediment, reveals physiological and metabolic versatility and evolution through extensive horizontal gene transfer.</title>
        <authorList>
            <person name="Yagi J.M."/>
            <person name="Sims D."/>
            <person name="Brettin T."/>
            <person name="Bruce D."/>
            <person name="Madsen E.L."/>
        </authorList>
    </citation>
    <scope>NUCLEOTIDE SEQUENCE [LARGE SCALE GENOMIC DNA]</scope>
    <source>
        <strain evidence="3">CJ2</strain>
        <plasmid evidence="3">Plasmid pPNAP06</plasmid>
    </source>
</reference>